<dbReference type="InterPro" id="IPR027806">
    <property type="entry name" value="HARBI1_dom"/>
</dbReference>
<evidence type="ECO:0000256" key="3">
    <source>
        <dbReference type="ARBA" id="ARBA00004496"/>
    </source>
</evidence>
<keyword evidence="16" id="KW-1185">Reference proteome</keyword>
<name>A0A673JKA1_9TELE</name>
<dbReference type="PANTHER" id="PTHR22930">
    <property type="match status" value="1"/>
</dbReference>
<reference evidence="15" key="2">
    <citation type="submission" date="2025-09" db="UniProtKB">
        <authorList>
            <consortium name="Ensembl"/>
        </authorList>
    </citation>
    <scope>IDENTIFICATION</scope>
</reference>
<dbReference type="InterPro" id="IPR026103">
    <property type="entry name" value="HARBI1_animal"/>
</dbReference>
<dbReference type="GO" id="GO:0004518">
    <property type="term" value="F:nuclease activity"/>
    <property type="evidence" value="ECO:0007669"/>
    <property type="project" value="UniProtKB-KW"/>
</dbReference>
<evidence type="ECO:0000313" key="16">
    <source>
        <dbReference type="Proteomes" id="UP000472270"/>
    </source>
</evidence>
<evidence type="ECO:0000256" key="11">
    <source>
        <dbReference type="ARBA" id="ARBA00030126"/>
    </source>
</evidence>
<sequence>MAAIQRVLVLNQRRRRPRSRLVHVNFFIRQNLSPFDILPDVAILQKFRLPRQLIMELLDLLRPALARLTRRNFALSPEVQLLAALRFFATGSFIEVVGEGYGLSKTSVWRCIHTVTNALLRHAGDYIRLPATRQEVQEVHQGCHAIAGIPRVLGLVNGTLIPIANPSVIDQAYISPKGYAAINVQVIVDHRGVISDLVARWPGSTHDSFVWANSAVGEQAEREGFGQSLFLGDSGYPLRTYLFTPLTNPQTRAERAYNFAHVRTRNVVECLHKSAGGLRMKPHSSCAVTVATAILHNMAVRGGAPIPEGEEEEEEVEADEEEDGEGETLESIVRKDKKTHHFLCMLNTQTSRTYNSALSSVTKG</sequence>
<dbReference type="AlphaFoldDB" id="A0A673JKA1"/>
<dbReference type="Pfam" id="PF13359">
    <property type="entry name" value="DDE_Tnp_4"/>
    <property type="match status" value="1"/>
</dbReference>
<evidence type="ECO:0000256" key="13">
    <source>
        <dbReference type="SAM" id="MobiDB-lite"/>
    </source>
</evidence>
<dbReference type="GO" id="GO:0016787">
    <property type="term" value="F:hydrolase activity"/>
    <property type="evidence" value="ECO:0007669"/>
    <property type="project" value="UniProtKB-KW"/>
</dbReference>
<comment type="function">
    <text evidence="12">Transposase-derived protein that may have nuclease activity. Does not have transposase activity.</text>
</comment>
<evidence type="ECO:0000256" key="4">
    <source>
        <dbReference type="ARBA" id="ARBA00006958"/>
    </source>
</evidence>
<evidence type="ECO:0000256" key="2">
    <source>
        <dbReference type="ARBA" id="ARBA00004123"/>
    </source>
</evidence>
<accession>A0A673JKA1</accession>
<dbReference type="GO" id="GO:0046872">
    <property type="term" value="F:metal ion binding"/>
    <property type="evidence" value="ECO:0007669"/>
    <property type="project" value="UniProtKB-KW"/>
</dbReference>
<evidence type="ECO:0000256" key="5">
    <source>
        <dbReference type="ARBA" id="ARBA00015519"/>
    </source>
</evidence>
<dbReference type="PRINTS" id="PR02086">
    <property type="entry name" value="PUTNUCHARBI1"/>
</dbReference>
<evidence type="ECO:0000259" key="14">
    <source>
        <dbReference type="Pfam" id="PF13359"/>
    </source>
</evidence>
<feature type="region of interest" description="Disordered" evidence="13">
    <location>
        <begin position="302"/>
        <end position="332"/>
    </location>
</feature>
<reference evidence="15" key="1">
    <citation type="submission" date="2025-08" db="UniProtKB">
        <authorList>
            <consortium name="Ensembl"/>
        </authorList>
    </citation>
    <scope>IDENTIFICATION</scope>
</reference>
<evidence type="ECO:0000256" key="8">
    <source>
        <dbReference type="ARBA" id="ARBA00022723"/>
    </source>
</evidence>
<evidence type="ECO:0000256" key="6">
    <source>
        <dbReference type="ARBA" id="ARBA00022490"/>
    </source>
</evidence>
<evidence type="ECO:0000313" key="15">
    <source>
        <dbReference type="Ensembl" id="ENSSRHP00000050608.1"/>
    </source>
</evidence>
<evidence type="ECO:0000256" key="9">
    <source>
        <dbReference type="ARBA" id="ARBA00022801"/>
    </source>
</evidence>
<dbReference type="Proteomes" id="UP000472270">
    <property type="component" value="Unassembled WGS sequence"/>
</dbReference>
<keyword evidence="10" id="KW-0539">Nucleus</keyword>
<comment type="subcellular location">
    <subcellularLocation>
        <location evidence="3">Cytoplasm</location>
    </subcellularLocation>
    <subcellularLocation>
        <location evidence="2">Nucleus</location>
    </subcellularLocation>
</comment>
<dbReference type="GO" id="GO:0005634">
    <property type="term" value="C:nucleus"/>
    <property type="evidence" value="ECO:0007669"/>
    <property type="project" value="UniProtKB-SubCell"/>
</dbReference>
<evidence type="ECO:0000256" key="10">
    <source>
        <dbReference type="ARBA" id="ARBA00023242"/>
    </source>
</evidence>
<keyword evidence="7" id="KW-0540">Nuclease</keyword>
<dbReference type="InterPro" id="IPR045249">
    <property type="entry name" value="HARBI1-like"/>
</dbReference>
<dbReference type="PANTHER" id="PTHR22930:SF267">
    <property type="entry name" value="NUCLEASE HARBI1-RELATED"/>
    <property type="match status" value="1"/>
</dbReference>
<keyword evidence="9" id="KW-0378">Hydrolase</keyword>
<evidence type="ECO:0000256" key="1">
    <source>
        <dbReference type="ARBA" id="ARBA00001968"/>
    </source>
</evidence>
<comment type="cofactor">
    <cofactor evidence="1">
        <name>a divalent metal cation</name>
        <dbReference type="ChEBI" id="CHEBI:60240"/>
    </cofactor>
</comment>
<evidence type="ECO:0000256" key="7">
    <source>
        <dbReference type="ARBA" id="ARBA00022722"/>
    </source>
</evidence>
<evidence type="ECO:0000256" key="12">
    <source>
        <dbReference type="ARBA" id="ARBA00045850"/>
    </source>
</evidence>
<feature type="compositionally biased region" description="Acidic residues" evidence="13">
    <location>
        <begin position="308"/>
        <end position="328"/>
    </location>
</feature>
<proteinExistence type="inferred from homology"/>
<organism evidence="15 16">
    <name type="scientific">Sinocyclocheilus rhinocerous</name>
    <dbReference type="NCBI Taxonomy" id="307959"/>
    <lineage>
        <taxon>Eukaryota</taxon>
        <taxon>Metazoa</taxon>
        <taxon>Chordata</taxon>
        <taxon>Craniata</taxon>
        <taxon>Vertebrata</taxon>
        <taxon>Euteleostomi</taxon>
        <taxon>Actinopterygii</taxon>
        <taxon>Neopterygii</taxon>
        <taxon>Teleostei</taxon>
        <taxon>Ostariophysi</taxon>
        <taxon>Cypriniformes</taxon>
        <taxon>Cyprinidae</taxon>
        <taxon>Cyprininae</taxon>
        <taxon>Sinocyclocheilus</taxon>
    </lineage>
</organism>
<keyword evidence="8" id="KW-0479">Metal-binding</keyword>
<comment type="similarity">
    <text evidence="4">Belongs to the HARBI1 family.</text>
</comment>
<feature type="domain" description="DDE Tnp4" evidence="14">
    <location>
        <begin position="156"/>
        <end position="272"/>
    </location>
</feature>
<keyword evidence="6" id="KW-0963">Cytoplasm</keyword>
<dbReference type="GO" id="GO:0005737">
    <property type="term" value="C:cytoplasm"/>
    <property type="evidence" value="ECO:0007669"/>
    <property type="project" value="UniProtKB-SubCell"/>
</dbReference>
<protein>
    <recommendedName>
        <fullName evidence="5">Putative nuclease HARBI1</fullName>
    </recommendedName>
    <alternativeName>
        <fullName evidence="11">Harbinger transposase-derived nuclease</fullName>
    </alternativeName>
</protein>
<dbReference type="Ensembl" id="ENSSRHT00000052036.1">
    <property type="protein sequence ID" value="ENSSRHP00000050608.1"/>
    <property type="gene ID" value="ENSSRHG00000025488.1"/>
</dbReference>